<sequence length="284" mass="31354">MWNQSFNENGGWGEASFATNQHVDSSTQRIAEKLPFPVTVVQLTQTNCPDDKFPVGKYGFSQLRIMAQVESTQEVEQGATIRITLVDPDNSNARITANILRTFTPDEEPVSIVEETFIQVIGKIRNSGDEMAVLVLKHREADAKEYECFKLEAEIARLFHDQEVADQLRAGALMQQLRGCAAGPMQETDPAAPGRGAAVAQRQTAQTLGELKKPAPTAGPPSERDKVLKTLKQECKIQGDVGCTPEHIARIVGIEPKLAKEYMEYFVGEGECFATTDENHFAIF</sequence>
<evidence type="ECO:0000313" key="2">
    <source>
        <dbReference type="Proteomes" id="UP001177023"/>
    </source>
</evidence>
<accession>A0AA36G8J7</accession>
<organism evidence="1 2">
    <name type="scientific">Mesorhabditis spiculigera</name>
    <dbReference type="NCBI Taxonomy" id="96644"/>
    <lineage>
        <taxon>Eukaryota</taxon>
        <taxon>Metazoa</taxon>
        <taxon>Ecdysozoa</taxon>
        <taxon>Nematoda</taxon>
        <taxon>Chromadorea</taxon>
        <taxon>Rhabditida</taxon>
        <taxon>Rhabditina</taxon>
        <taxon>Rhabditomorpha</taxon>
        <taxon>Rhabditoidea</taxon>
        <taxon>Rhabditidae</taxon>
        <taxon>Mesorhabditinae</taxon>
        <taxon>Mesorhabditis</taxon>
    </lineage>
</organism>
<dbReference type="InterPro" id="IPR012340">
    <property type="entry name" value="NA-bd_OB-fold"/>
</dbReference>
<dbReference type="Gene3D" id="2.40.50.140">
    <property type="entry name" value="Nucleic acid-binding proteins"/>
    <property type="match status" value="1"/>
</dbReference>
<dbReference type="Gene3D" id="1.10.10.10">
    <property type="entry name" value="Winged helix-like DNA-binding domain superfamily/Winged helix DNA-binding domain"/>
    <property type="match status" value="1"/>
</dbReference>
<dbReference type="SUPFAM" id="SSF50249">
    <property type="entry name" value="Nucleic acid-binding proteins"/>
    <property type="match status" value="1"/>
</dbReference>
<comment type="caution">
    <text evidence="1">The sequence shown here is derived from an EMBL/GenBank/DDBJ whole genome shotgun (WGS) entry which is preliminary data.</text>
</comment>
<feature type="non-terminal residue" evidence="1">
    <location>
        <position position="1"/>
    </location>
</feature>
<gene>
    <name evidence="1" type="ORF">MSPICULIGERA_LOCUS14833</name>
</gene>
<dbReference type="Proteomes" id="UP001177023">
    <property type="component" value="Unassembled WGS sequence"/>
</dbReference>
<evidence type="ECO:0000313" key="1">
    <source>
        <dbReference type="EMBL" id="CAJ0576543.1"/>
    </source>
</evidence>
<dbReference type="AlphaFoldDB" id="A0AA36G8J7"/>
<dbReference type="InterPro" id="IPR036388">
    <property type="entry name" value="WH-like_DNA-bd_sf"/>
</dbReference>
<dbReference type="EMBL" id="CATQJA010002644">
    <property type="protein sequence ID" value="CAJ0576543.1"/>
    <property type="molecule type" value="Genomic_DNA"/>
</dbReference>
<proteinExistence type="predicted"/>
<evidence type="ECO:0008006" key="3">
    <source>
        <dbReference type="Google" id="ProtNLM"/>
    </source>
</evidence>
<keyword evidence="2" id="KW-1185">Reference proteome</keyword>
<reference evidence="1" key="1">
    <citation type="submission" date="2023-06" db="EMBL/GenBank/DDBJ databases">
        <authorList>
            <person name="Delattre M."/>
        </authorList>
    </citation>
    <scope>NUCLEOTIDE SEQUENCE</scope>
    <source>
        <strain evidence="1">AF72</strain>
    </source>
</reference>
<protein>
    <recommendedName>
        <fullName evidence="3">Replication protein A C-terminal domain-containing protein</fullName>
    </recommendedName>
</protein>
<name>A0AA36G8J7_9BILA</name>